<dbReference type="InterPro" id="IPR051591">
    <property type="entry name" value="UPF0224_FAM112_RNA_Proc"/>
</dbReference>
<evidence type="ECO:0000259" key="5">
    <source>
        <dbReference type="PROSITE" id="PS51800"/>
    </source>
</evidence>
<keyword evidence="7" id="KW-1185">Reference proteome</keyword>
<feature type="compositionally biased region" description="Basic and acidic residues" evidence="4">
    <location>
        <begin position="294"/>
        <end position="381"/>
    </location>
</feature>
<evidence type="ECO:0000313" key="7">
    <source>
        <dbReference type="Proteomes" id="UP001634394"/>
    </source>
</evidence>
<feature type="region of interest" description="Disordered" evidence="4">
    <location>
        <begin position="188"/>
        <end position="217"/>
    </location>
</feature>
<dbReference type="Proteomes" id="UP001634394">
    <property type="component" value="Unassembled WGS sequence"/>
</dbReference>
<comment type="caution">
    <text evidence="6">The sequence shown here is derived from an EMBL/GenBank/DDBJ whole genome shotgun (WGS) entry which is preliminary data.</text>
</comment>
<dbReference type="SUPFAM" id="SSF57667">
    <property type="entry name" value="beta-beta-alpha zinc fingers"/>
    <property type="match status" value="1"/>
</dbReference>
<feature type="domain" description="CHHC U11-48K-type" evidence="5">
    <location>
        <begin position="54"/>
        <end position="81"/>
    </location>
</feature>
<evidence type="ECO:0000256" key="1">
    <source>
        <dbReference type="ARBA" id="ARBA00022723"/>
    </source>
</evidence>
<protein>
    <recommendedName>
        <fullName evidence="5">CHHC U11-48K-type domain-containing protein</fullName>
    </recommendedName>
</protein>
<keyword evidence="1" id="KW-0479">Metal-binding</keyword>
<dbReference type="InterPro" id="IPR022776">
    <property type="entry name" value="TRM13/UPF0224_CHHC_Znf_dom"/>
</dbReference>
<dbReference type="PANTHER" id="PTHR21402">
    <property type="entry name" value="GAMETOCYTE SPECIFIC FACTOR 1-RELATED"/>
    <property type="match status" value="1"/>
</dbReference>
<dbReference type="PROSITE" id="PS51800">
    <property type="entry name" value="ZF_CHHC_U11_48K"/>
    <property type="match status" value="1"/>
</dbReference>
<dbReference type="PANTHER" id="PTHR21402:SF10">
    <property type="entry name" value="U11_U12 SMALL NUCLEAR RIBONUCLEOPROTEIN 48 KDA PROTEIN"/>
    <property type="match status" value="1"/>
</dbReference>
<reference evidence="6 7" key="1">
    <citation type="submission" date="2024-11" db="EMBL/GenBank/DDBJ databases">
        <title>Chromosome-level genome assembly of the freshwater bivalve Anodonta woodiana.</title>
        <authorList>
            <person name="Chen X."/>
        </authorList>
    </citation>
    <scope>NUCLEOTIDE SEQUENCE [LARGE SCALE GENOMIC DNA]</scope>
    <source>
        <strain evidence="6">MN2024</strain>
        <tissue evidence="6">Gills</tissue>
    </source>
</reference>
<gene>
    <name evidence="6" type="ORF">ACJMK2_036141</name>
</gene>
<feature type="compositionally biased region" description="Basic and acidic residues" evidence="4">
    <location>
        <begin position="188"/>
        <end position="210"/>
    </location>
</feature>
<evidence type="ECO:0000313" key="6">
    <source>
        <dbReference type="EMBL" id="KAL3872974.1"/>
    </source>
</evidence>
<accession>A0ABD3WGB0</accession>
<dbReference type="EMBL" id="JBJQND010000006">
    <property type="protein sequence ID" value="KAL3872974.1"/>
    <property type="molecule type" value="Genomic_DNA"/>
</dbReference>
<keyword evidence="2" id="KW-0863">Zinc-finger</keyword>
<proteinExistence type="predicted"/>
<evidence type="ECO:0000256" key="4">
    <source>
        <dbReference type="SAM" id="MobiDB-lite"/>
    </source>
</evidence>
<dbReference type="Pfam" id="PF05253">
    <property type="entry name" value="zf-U11-48K"/>
    <property type="match status" value="1"/>
</dbReference>
<organism evidence="6 7">
    <name type="scientific">Sinanodonta woodiana</name>
    <name type="common">Chinese pond mussel</name>
    <name type="synonym">Anodonta woodiana</name>
    <dbReference type="NCBI Taxonomy" id="1069815"/>
    <lineage>
        <taxon>Eukaryota</taxon>
        <taxon>Metazoa</taxon>
        <taxon>Spiralia</taxon>
        <taxon>Lophotrochozoa</taxon>
        <taxon>Mollusca</taxon>
        <taxon>Bivalvia</taxon>
        <taxon>Autobranchia</taxon>
        <taxon>Heteroconchia</taxon>
        <taxon>Palaeoheterodonta</taxon>
        <taxon>Unionida</taxon>
        <taxon>Unionoidea</taxon>
        <taxon>Unionidae</taxon>
        <taxon>Unioninae</taxon>
        <taxon>Sinanodonta</taxon>
    </lineage>
</organism>
<dbReference type="InterPro" id="IPR036236">
    <property type="entry name" value="Znf_C2H2_sf"/>
</dbReference>
<feature type="compositionally biased region" description="Basic residues" evidence="4">
    <location>
        <begin position="407"/>
        <end position="428"/>
    </location>
</feature>
<dbReference type="EMBL" id="JBJQND010000006">
    <property type="protein sequence ID" value="KAL3872975.1"/>
    <property type="molecule type" value="Genomic_DNA"/>
</dbReference>
<keyword evidence="3" id="KW-0862">Zinc</keyword>
<dbReference type="GO" id="GO:0008270">
    <property type="term" value="F:zinc ion binding"/>
    <property type="evidence" value="ECO:0007669"/>
    <property type="project" value="UniProtKB-KW"/>
</dbReference>
<evidence type="ECO:0000256" key="3">
    <source>
        <dbReference type="ARBA" id="ARBA00022833"/>
    </source>
</evidence>
<name>A0ABD3WGB0_SINWO</name>
<feature type="compositionally biased region" description="Basic and acidic residues" evidence="4">
    <location>
        <begin position="391"/>
        <end position="406"/>
    </location>
</feature>
<dbReference type="AlphaFoldDB" id="A0ABD3WGB0"/>
<sequence>MSENVSMATEEEVKVREKYIECMYDFLQTCQEEVMEILNVLEWTPEHFIESKKQMVCPYDKSHVIPAKSLATHTAKCQLRRRGCTKEEIEIATSNQDFYYENAPNVVTVKLDKNSLNAVLFTHHVKNHSVFYGHNTFPATPREEEMMLSREDRLAVYEHIIQKARESRSLGNDWNSDPFLTANLEELAQKDKDDSKTPKSRLEELAAQRDFKRRRQSYRAKNVHITKKSYTQIIREVIENQTEIWTNFLKREETGNQSDSVHSHDQSAFNKAREGMDTKQDSDIDSDVTQSQYHRHEREETGQRIRRFRDDSEDRGQKWHKGRRDESSKRSSYAREDSQEKSKRWEDHVDSTRGRRDESNETSKRKRGDENESEGSLKRNQGDSCGSSRSRRQEDRENSEDESRREQKSHHKKHKHKHKKHKHKSADQ</sequence>
<evidence type="ECO:0000256" key="2">
    <source>
        <dbReference type="ARBA" id="ARBA00022771"/>
    </source>
</evidence>
<feature type="region of interest" description="Disordered" evidence="4">
    <location>
        <begin position="255"/>
        <end position="428"/>
    </location>
</feature>
<feature type="compositionally biased region" description="Basic and acidic residues" evidence="4">
    <location>
        <begin position="261"/>
        <end position="282"/>
    </location>
</feature>